<dbReference type="GO" id="GO:0010181">
    <property type="term" value="F:FMN binding"/>
    <property type="evidence" value="ECO:0007669"/>
    <property type="project" value="InterPro"/>
</dbReference>
<dbReference type="Pfam" id="PF12766">
    <property type="entry name" value="Pyridox_oxase_2"/>
    <property type="match status" value="1"/>
</dbReference>
<evidence type="ECO:0000259" key="2">
    <source>
        <dbReference type="Pfam" id="PF12766"/>
    </source>
</evidence>
<dbReference type="Gene3D" id="2.30.110.10">
    <property type="entry name" value="Electron Transport, Fmn-binding Protein, Chain A"/>
    <property type="match status" value="1"/>
</dbReference>
<feature type="region of interest" description="Disordered" evidence="1">
    <location>
        <begin position="1"/>
        <end position="34"/>
    </location>
</feature>
<comment type="caution">
    <text evidence="3">The sequence shown here is derived from an EMBL/GenBank/DDBJ whole genome shotgun (WGS) entry which is preliminary data.</text>
</comment>
<gene>
    <name evidence="3" type="ORF">TrST_g9646</name>
</gene>
<feature type="region of interest" description="Disordered" evidence="1">
    <location>
        <begin position="174"/>
        <end position="197"/>
    </location>
</feature>
<proteinExistence type="predicted"/>
<sequence length="239" mass="25786">MASLHTRGGDGSDEGLTDIGGGGKGGKGESVEEGVVSWRERITGSIARSRKVRGGNYVQIATVDEEGKPRCRTVVFRGFIDNVGGTAAAGGEALKMITDARSEKVGQARLQPACEMVWWFGKSSEQYRISGDLMFVGPEGVGSGDEERERQLQIARKSQWGSLSDPAREQFYWSNPGLPYSGEGDPPPPGGRDSDGKVLPVPDTFLLVLLWPKEVKYLRLTDNFAQLDVVGGEATRVNP</sequence>
<dbReference type="InterPro" id="IPR024624">
    <property type="entry name" value="Pyridox_Oxase_Alr4036_FMN-bd"/>
</dbReference>
<accession>A0A9W7E3K5</accession>
<dbReference type="OrthoDB" id="434253at2759"/>
<name>A0A9W7E3K5_9STRA</name>
<dbReference type="Proteomes" id="UP001165085">
    <property type="component" value="Unassembled WGS sequence"/>
</dbReference>
<evidence type="ECO:0000313" key="3">
    <source>
        <dbReference type="EMBL" id="GMH64892.1"/>
    </source>
</evidence>
<keyword evidence="4" id="KW-1185">Reference proteome</keyword>
<dbReference type="EMBL" id="BRXY01000098">
    <property type="protein sequence ID" value="GMH64892.1"/>
    <property type="molecule type" value="Genomic_DNA"/>
</dbReference>
<dbReference type="SUPFAM" id="SSF50475">
    <property type="entry name" value="FMN-binding split barrel"/>
    <property type="match status" value="1"/>
</dbReference>
<dbReference type="InterPro" id="IPR012349">
    <property type="entry name" value="Split_barrel_FMN-bd"/>
</dbReference>
<protein>
    <recommendedName>
        <fullName evidence="2">Pyridoxamine 5'-phosphate oxidase Alr4036 family FMN-binding domain-containing protein</fullName>
    </recommendedName>
</protein>
<organism evidence="3 4">
    <name type="scientific">Triparma strigata</name>
    <dbReference type="NCBI Taxonomy" id="1606541"/>
    <lineage>
        <taxon>Eukaryota</taxon>
        <taxon>Sar</taxon>
        <taxon>Stramenopiles</taxon>
        <taxon>Ochrophyta</taxon>
        <taxon>Bolidophyceae</taxon>
        <taxon>Parmales</taxon>
        <taxon>Triparmaceae</taxon>
        <taxon>Triparma</taxon>
    </lineage>
</organism>
<reference evidence="4" key="1">
    <citation type="journal article" date="2023" name="Commun. Biol.">
        <title>Genome analysis of Parmales, the sister group of diatoms, reveals the evolutionary specialization of diatoms from phago-mixotrophs to photoautotrophs.</title>
        <authorList>
            <person name="Ban H."/>
            <person name="Sato S."/>
            <person name="Yoshikawa S."/>
            <person name="Yamada K."/>
            <person name="Nakamura Y."/>
            <person name="Ichinomiya M."/>
            <person name="Sato N."/>
            <person name="Blanc-Mathieu R."/>
            <person name="Endo H."/>
            <person name="Kuwata A."/>
            <person name="Ogata H."/>
        </authorList>
    </citation>
    <scope>NUCLEOTIDE SEQUENCE [LARGE SCALE GENOMIC DNA]</scope>
    <source>
        <strain evidence="4">NIES 3701</strain>
    </source>
</reference>
<evidence type="ECO:0000256" key="1">
    <source>
        <dbReference type="SAM" id="MobiDB-lite"/>
    </source>
</evidence>
<dbReference type="PANTHER" id="PTHR28243">
    <property type="entry name" value="AGL049CP"/>
    <property type="match status" value="1"/>
</dbReference>
<dbReference type="AlphaFoldDB" id="A0A9W7E3K5"/>
<evidence type="ECO:0000313" key="4">
    <source>
        <dbReference type="Proteomes" id="UP001165085"/>
    </source>
</evidence>
<dbReference type="PANTHER" id="PTHR28243:SF1">
    <property type="entry name" value="PYRIDOXAMINE 5'-PHOSPHATE OXIDASE ALR4036 FAMILY FMN-BINDING DOMAIN-CONTAINING PROTEIN"/>
    <property type="match status" value="1"/>
</dbReference>
<feature type="domain" description="Pyridoxamine 5'-phosphate oxidase Alr4036 family FMN-binding" evidence="2">
    <location>
        <begin position="37"/>
        <end position="136"/>
    </location>
</feature>